<gene>
    <name evidence="2" type="ORF">LPLAT_LOCUS13440</name>
</gene>
<feature type="transmembrane region" description="Helical" evidence="1">
    <location>
        <begin position="96"/>
        <end position="115"/>
    </location>
</feature>
<keyword evidence="1" id="KW-0472">Membrane</keyword>
<feature type="transmembrane region" description="Helical" evidence="1">
    <location>
        <begin position="6"/>
        <end position="24"/>
    </location>
</feature>
<protein>
    <submittedName>
        <fullName evidence="2">Uncharacterized protein</fullName>
    </submittedName>
</protein>
<organism evidence="2 3">
    <name type="scientific">Lasius platythorax</name>
    <dbReference type="NCBI Taxonomy" id="488582"/>
    <lineage>
        <taxon>Eukaryota</taxon>
        <taxon>Metazoa</taxon>
        <taxon>Ecdysozoa</taxon>
        <taxon>Arthropoda</taxon>
        <taxon>Hexapoda</taxon>
        <taxon>Insecta</taxon>
        <taxon>Pterygota</taxon>
        <taxon>Neoptera</taxon>
        <taxon>Endopterygota</taxon>
        <taxon>Hymenoptera</taxon>
        <taxon>Apocrita</taxon>
        <taxon>Aculeata</taxon>
        <taxon>Formicoidea</taxon>
        <taxon>Formicidae</taxon>
        <taxon>Formicinae</taxon>
        <taxon>Lasius</taxon>
        <taxon>Lasius</taxon>
    </lineage>
</organism>
<evidence type="ECO:0000313" key="2">
    <source>
        <dbReference type="EMBL" id="CAL1688364.1"/>
    </source>
</evidence>
<name>A0AAV2P8M0_9HYME</name>
<accession>A0AAV2P8M0</accession>
<evidence type="ECO:0000313" key="3">
    <source>
        <dbReference type="Proteomes" id="UP001497644"/>
    </source>
</evidence>
<dbReference type="EMBL" id="OZ034831">
    <property type="protein sequence ID" value="CAL1688364.1"/>
    <property type="molecule type" value="Genomic_DNA"/>
</dbReference>
<sequence length="184" mass="20128">MHSPVIILTMISIAYAGTIAPSSLNGKMLKEQLVNEQSTVDGATSPVQNNNPPPSSHIYPTYPVYSSNTQAVARTEYENYLTAAPVQKTVQKTWSYENIISSLIPFTTSLVIYSARAGTFLLQFLMVILVGVASTSMICIHTSICDTFMGKIKVKELARMYITPENLDIATTMVSKALDKHSST</sequence>
<reference evidence="2" key="1">
    <citation type="submission" date="2024-04" db="EMBL/GenBank/DDBJ databases">
        <authorList>
            <consortium name="Molecular Ecology Group"/>
        </authorList>
    </citation>
    <scope>NUCLEOTIDE SEQUENCE</scope>
</reference>
<keyword evidence="3" id="KW-1185">Reference proteome</keyword>
<dbReference type="Proteomes" id="UP001497644">
    <property type="component" value="Chromosome 8"/>
</dbReference>
<keyword evidence="1" id="KW-1133">Transmembrane helix</keyword>
<feature type="transmembrane region" description="Helical" evidence="1">
    <location>
        <begin position="121"/>
        <end position="145"/>
    </location>
</feature>
<evidence type="ECO:0000256" key="1">
    <source>
        <dbReference type="SAM" id="Phobius"/>
    </source>
</evidence>
<proteinExistence type="predicted"/>
<keyword evidence="1" id="KW-0812">Transmembrane</keyword>
<dbReference type="AlphaFoldDB" id="A0AAV2P8M0"/>